<dbReference type="GeneID" id="66080087"/>
<sequence>MGHKHKAQGEAGDADDGPGTSNKQSPPKRARSTSPYSERPDVNDMITEDVEGFLPKTCSDDAEKAFILSYIVQTLSTNSQWRDDLNLEFKEMSYCENAISKEAKLGNIVSDCFKTSDWKPLFKDPSWFNILFMGGHLYLHDRTSDLQYFKAAFEKQYRAQEPKILLQTIDLYGMHQAFYNRSFPIVQSSGMGKSHLMDHSATLRLTIPFNIHQEVKSGKHYPPSDGKVRDFLTKGFNNEMEAVKRPLAFLQALFTETLAELQDHPEMYKKGKSKDLALDWYKLIHQGSTADHVGVERSKFYER</sequence>
<dbReference type="EMBL" id="CM032187">
    <property type="protein sequence ID" value="KAG7089317.1"/>
    <property type="molecule type" value="Genomic_DNA"/>
</dbReference>
<evidence type="ECO:0000313" key="2">
    <source>
        <dbReference type="EMBL" id="KAG7089317.1"/>
    </source>
</evidence>
<feature type="region of interest" description="Disordered" evidence="1">
    <location>
        <begin position="1"/>
        <end position="44"/>
    </location>
</feature>
<dbReference type="KEGG" id="more:E1B28_011012"/>
<name>A0A9P7RTQ9_9AGAR</name>
<gene>
    <name evidence="2" type="ORF">E1B28_011012</name>
</gene>
<reference evidence="2" key="1">
    <citation type="journal article" date="2021" name="Genome Biol. Evol.">
        <title>The assembled and annotated genome of the fairy-ring fungus Marasmius oreades.</title>
        <authorList>
            <person name="Hiltunen M."/>
            <person name="Ament-Velasquez S.L."/>
            <person name="Johannesson H."/>
        </authorList>
    </citation>
    <scope>NUCLEOTIDE SEQUENCE</scope>
    <source>
        <strain evidence="2">03SP1</strain>
    </source>
</reference>
<proteinExistence type="predicted"/>
<organism evidence="2 3">
    <name type="scientific">Marasmius oreades</name>
    <name type="common">fairy-ring Marasmius</name>
    <dbReference type="NCBI Taxonomy" id="181124"/>
    <lineage>
        <taxon>Eukaryota</taxon>
        <taxon>Fungi</taxon>
        <taxon>Dikarya</taxon>
        <taxon>Basidiomycota</taxon>
        <taxon>Agaricomycotina</taxon>
        <taxon>Agaricomycetes</taxon>
        <taxon>Agaricomycetidae</taxon>
        <taxon>Agaricales</taxon>
        <taxon>Marasmiineae</taxon>
        <taxon>Marasmiaceae</taxon>
        <taxon>Marasmius</taxon>
    </lineage>
</organism>
<dbReference type="Proteomes" id="UP001049176">
    <property type="component" value="Chromosome 7"/>
</dbReference>
<protein>
    <submittedName>
        <fullName evidence="2">Uncharacterized protein</fullName>
    </submittedName>
</protein>
<accession>A0A9P7RTQ9</accession>
<evidence type="ECO:0000313" key="3">
    <source>
        <dbReference type="Proteomes" id="UP001049176"/>
    </source>
</evidence>
<comment type="caution">
    <text evidence="2">The sequence shown here is derived from an EMBL/GenBank/DDBJ whole genome shotgun (WGS) entry which is preliminary data.</text>
</comment>
<dbReference type="RefSeq" id="XP_043005787.1">
    <property type="nucleotide sequence ID" value="XM_043156003.1"/>
</dbReference>
<dbReference type="AlphaFoldDB" id="A0A9P7RTQ9"/>
<dbReference type="OrthoDB" id="3269378at2759"/>
<keyword evidence="3" id="KW-1185">Reference proteome</keyword>
<evidence type="ECO:0000256" key="1">
    <source>
        <dbReference type="SAM" id="MobiDB-lite"/>
    </source>
</evidence>